<keyword evidence="3" id="KW-0804">Transcription</keyword>
<dbReference type="PANTHER" id="PTHR33154">
    <property type="entry name" value="TRANSCRIPTIONAL REGULATOR, ARSR FAMILY"/>
    <property type="match status" value="1"/>
</dbReference>
<keyword evidence="6" id="KW-1185">Reference proteome</keyword>
<dbReference type="InterPro" id="IPR036390">
    <property type="entry name" value="WH_DNA-bd_sf"/>
</dbReference>
<dbReference type="InterPro" id="IPR051081">
    <property type="entry name" value="HTH_MetalResp_TranReg"/>
</dbReference>
<dbReference type="SUPFAM" id="SSF46785">
    <property type="entry name" value="Winged helix' DNA-binding domain"/>
    <property type="match status" value="1"/>
</dbReference>
<protein>
    <submittedName>
        <fullName evidence="5">Helix-turn-helix domain-containing protein</fullName>
    </submittedName>
</protein>
<evidence type="ECO:0000313" key="5">
    <source>
        <dbReference type="EMBL" id="UOF90656.1"/>
    </source>
</evidence>
<keyword evidence="2" id="KW-0238">DNA-binding</keyword>
<dbReference type="CDD" id="cd00090">
    <property type="entry name" value="HTH_ARSR"/>
    <property type="match status" value="1"/>
</dbReference>
<sequence>MHRVLTVNIKDYSKIAKALSNPIRIELFQLLLHQPMNINEISEHLNMPTSSVAVNIQKLEEAGLVRSELLPGARGSQKVCSAVYDKIVIETSRSKETNEENVIVTQMPIGLYVDCHVTPTCGLLSAEAIIGMLDDPRTFYEPEHVNAQLLWFRNGYVEYRFPNKIPFDSKAKKLEVSLEICSEAPLHKNDWPSDITMWINSKEIGTWMSPGDFGGTRGHLTPTWWDIDSSQYGLLKKWSVSNDGTYIDGNPLSDTTIQDLEIDGSSYITLRIGVKEDAVNCGGVNLFGRLFGNYGQDIILKQFYESKMD</sequence>
<dbReference type="InterPro" id="IPR036388">
    <property type="entry name" value="WH-like_DNA-bd_sf"/>
</dbReference>
<evidence type="ECO:0000256" key="1">
    <source>
        <dbReference type="ARBA" id="ARBA00023015"/>
    </source>
</evidence>
<dbReference type="SMART" id="SM00418">
    <property type="entry name" value="HTH_ARSR"/>
    <property type="match status" value="1"/>
</dbReference>
<dbReference type="RefSeq" id="WP_347437355.1">
    <property type="nucleotide sequence ID" value="NZ_CP089291.1"/>
</dbReference>
<dbReference type="Pfam" id="PF12840">
    <property type="entry name" value="HTH_20"/>
    <property type="match status" value="1"/>
</dbReference>
<dbReference type="InterPro" id="IPR011991">
    <property type="entry name" value="ArsR-like_HTH"/>
</dbReference>
<evidence type="ECO:0000256" key="3">
    <source>
        <dbReference type="ARBA" id="ARBA00023163"/>
    </source>
</evidence>
<keyword evidence="1" id="KW-0805">Transcription regulation</keyword>
<reference evidence="5" key="1">
    <citation type="submission" date="2021-12" db="EMBL/GenBank/DDBJ databases">
        <title>Alicyclobacillaceae gen. nov., sp. nov., isolated from chalcocite enrichment system.</title>
        <authorList>
            <person name="Jiang Z."/>
        </authorList>
    </citation>
    <scope>NUCLEOTIDE SEQUENCE</scope>
    <source>
        <strain evidence="5">MYW30-H2</strain>
    </source>
</reference>
<dbReference type="EMBL" id="CP089291">
    <property type="protein sequence ID" value="UOF90656.1"/>
    <property type="molecule type" value="Genomic_DNA"/>
</dbReference>
<organism evidence="5 6">
    <name type="scientific">Fodinisporobacter ferrooxydans</name>
    <dbReference type="NCBI Taxonomy" id="2901836"/>
    <lineage>
        <taxon>Bacteria</taxon>
        <taxon>Bacillati</taxon>
        <taxon>Bacillota</taxon>
        <taxon>Bacilli</taxon>
        <taxon>Bacillales</taxon>
        <taxon>Alicyclobacillaceae</taxon>
        <taxon>Fodinisporobacter</taxon>
    </lineage>
</organism>
<dbReference type="Proteomes" id="UP000830167">
    <property type="component" value="Chromosome"/>
</dbReference>
<name>A0ABY4CJF8_9BACL</name>
<dbReference type="Gene3D" id="1.10.10.10">
    <property type="entry name" value="Winged helix-like DNA-binding domain superfamily/Winged helix DNA-binding domain"/>
    <property type="match status" value="1"/>
</dbReference>
<accession>A0ABY4CJF8</accession>
<proteinExistence type="predicted"/>
<evidence type="ECO:0000313" key="6">
    <source>
        <dbReference type="Proteomes" id="UP000830167"/>
    </source>
</evidence>
<dbReference type="InterPro" id="IPR001845">
    <property type="entry name" value="HTH_ArsR_DNA-bd_dom"/>
</dbReference>
<evidence type="ECO:0000256" key="2">
    <source>
        <dbReference type="ARBA" id="ARBA00023125"/>
    </source>
</evidence>
<feature type="domain" description="HTH arsR-type" evidence="4">
    <location>
        <begin position="14"/>
        <end position="93"/>
    </location>
</feature>
<gene>
    <name evidence="5" type="ORF">LSG31_22845</name>
</gene>
<evidence type="ECO:0000259" key="4">
    <source>
        <dbReference type="SMART" id="SM00418"/>
    </source>
</evidence>
<dbReference type="PANTHER" id="PTHR33154:SF38">
    <property type="entry name" value="HTH ARSR-TYPE DOMAIN-CONTAINING PROTEIN"/>
    <property type="match status" value="1"/>
</dbReference>